<feature type="domain" description="UBA" evidence="2">
    <location>
        <begin position="302"/>
        <end position="342"/>
    </location>
</feature>
<accession>A0A7S1M0S7</accession>
<dbReference type="Gene3D" id="1.10.8.10">
    <property type="entry name" value="DNA helicase RuvA subunit, C-terminal domain"/>
    <property type="match status" value="1"/>
</dbReference>
<organism evidence="3">
    <name type="scientific">Alexandrium catenella</name>
    <name type="common">Red tide dinoflagellate</name>
    <name type="synonym">Gonyaulax catenella</name>
    <dbReference type="NCBI Taxonomy" id="2925"/>
    <lineage>
        <taxon>Eukaryota</taxon>
        <taxon>Sar</taxon>
        <taxon>Alveolata</taxon>
        <taxon>Dinophyceae</taxon>
        <taxon>Gonyaulacales</taxon>
        <taxon>Pyrocystaceae</taxon>
        <taxon>Alexandrium</taxon>
    </lineage>
</organism>
<dbReference type="InterPro" id="IPR027267">
    <property type="entry name" value="AH/BAR_dom_sf"/>
</dbReference>
<dbReference type="Gene3D" id="1.20.1270.60">
    <property type="entry name" value="Arfaptin homology (AH) domain/BAR domain"/>
    <property type="match status" value="1"/>
</dbReference>
<name>A0A7S1M0S7_ALECA</name>
<dbReference type="PROSITE" id="PS50030">
    <property type="entry name" value="UBA"/>
    <property type="match status" value="1"/>
</dbReference>
<sequence length="641" mass="68928">MEVFEDQMNSIRTEWHAVKEKWFHGETMDPVFEGVVRDFCVFDETMQNVHQKVGIFMRGVEQLAHGMTALSEGVSTGLTHANDSQIASDSCKMKEATNQIARADAPHSAIAKLRRDMHFNILNPVQNHIANNRNLKVSLDIRRRRLIELNSAKKTFDDCVKKNLSHTDRRYLQAQSVFESARMTFNDVDRHVFEWLYILEEYRGDILDSTLQTLKYLEYEFFATSAHAISSSLPTRMEFRPMVEMTPEHLEAQVEMELKESEEGGSAVAATGAPETAYADFSARLIDKKVKEEPTDEGPAVPVDPLSLSSLLSQGFEEGPARRALRMHRNDTQAAMDWLIDGQHEEVQKVKQVSEGVRMPTTIKRVQKLKAMRKAQQEKQKEKQQQAEQKDDTRGGASEEKPESAASSGAAAASSSNGAKGPSSSDKGTTPAAPPAVMEDLVDMDAGPSKPKSAAVTDLLGFGEDVPAVPTDFSRPVEMTELPAQVMFDASRCEKQPLPAAVAAGIVQPRTGTGVTPPATPQGPGLGEVFGLAPSSGMPGDMLSAMQATGTAQPSMSGGRGYPATVPAAGSAGFPMGLQPSAAQAAPFMAGAGPQAARSGFEALDPLAAASGQPPPKPAASDASRDSFGDLMALAAGRGSS</sequence>
<evidence type="ECO:0000259" key="2">
    <source>
        <dbReference type="PROSITE" id="PS50030"/>
    </source>
</evidence>
<protein>
    <recommendedName>
        <fullName evidence="2">UBA domain-containing protein</fullName>
    </recommendedName>
</protein>
<reference evidence="3" key="1">
    <citation type="submission" date="2021-01" db="EMBL/GenBank/DDBJ databases">
        <authorList>
            <person name="Corre E."/>
            <person name="Pelletier E."/>
            <person name="Niang G."/>
            <person name="Scheremetjew M."/>
            <person name="Finn R."/>
            <person name="Kale V."/>
            <person name="Holt S."/>
            <person name="Cochrane G."/>
            <person name="Meng A."/>
            <person name="Brown T."/>
            <person name="Cohen L."/>
        </authorList>
    </citation>
    <scope>NUCLEOTIDE SEQUENCE</scope>
    <source>
        <strain evidence="3">OF101</strain>
    </source>
</reference>
<feature type="region of interest" description="Disordered" evidence="1">
    <location>
        <begin position="592"/>
        <end position="641"/>
    </location>
</feature>
<dbReference type="InterPro" id="IPR009060">
    <property type="entry name" value="UBA-like_sf"/>
</dbReference>
<gene>
    <name evidence="3" type="ORF">ACAT0790_LOCUS16199</name>
</gene>
<dbReference type="EMBL" id="HBGE01026931">
    <property type="protein sequence ID" value="CAD9118845.1"/>
    <property type="molecule type" value="Transcribed_RNA"/>
</dbReference>
<dbReference type="SUPFAM" id="SSF46934">
    <property type="entry name" value="UBA-like"/>
    <property type="match status" value="1"/>
</dbReference>
<proteinExistence type="predicted"/>
<feature type="compositionally biased region" description="Low complexity" evidence="1">
    <location>
        <begin position="404"/>
        <end position="425"/>
    </location>
</feature>
<evidence type="ECO:0000313" key="3">
    <source>
        <dbReference type="EMBL" id="CAD9118845.1"/>
    </source>
</evidence>
<evidence type="ECO:0000256" key="1">
    <source>
        <dbReference type="SAM" id="MobiDB-lite"/>
    </source>
</evidence>
<feature type="compositionally biased region" description="Basic and acidic residues" evidence="1">
    <location>
        <begin position="375"/>
        <end position="403"/>
    </location>
</feature>
<dbReference type="AlphaFoldDB" id="A0A7S1M0S7"/>
<feature type="region of interest" description="Disordered" evidence="1">
    <location>
        <begin position="367"/>
        <end position="435"/>
    </location>
</feature>
<dbReference type="InterPro" id="IPR015940">
    <property type="entry name" value="UBA"/>
</dbReference>
<dbReference type="Pfam" id="PF22562">
    <property type="entry name" value="UBA_7"/>
    <property type="match status" value="1"/>
</dbReference>
<dbReference type="SUPFAM" id="SSF103657">
    <property type="entry name" value="BAR/IMD domain-like"/>
    <property type="match status" value="1"/>
</dbReference>